<dbReference type="HOGENOM" id="CLU_064263_0_0_6"/>
<dbReference type="PANTHER" id="PTHR42194:SF1">
    <property type="entry name" value="UPF0276 PROTEIN HI_1600"/>
    <property type="match status" value="1"/>
</dbReference>
<dbReference type="AlphaFoldDB" id="F2K404"/>
<sequence length="333" mass="38174">MIKEKSDSSNGSKYPEQAETERRALEQRIGDQLGLGLRSTHFSHILNENPNVSWFEIISENFMDSGGRPRHMLNQIAERYPIVMHGVSLSIGSVDELDYGYLTRLKSLASEVNAKWVSDHLCWTGVMTLNSHDLLPMPMTEESLIHVCERIEKVQNYLGRPLVLENPSTYMQFKASHIPEWEFFNEMFSRTGCEMLLDVNNVYVSCFNSQTNPHEYLEKINFKHVRQMHLAGHEHCGDYIVDTHDRPVSEEVWPLFEYAWNRTEGVATCLEWDGNIPSFDAYLNELLKAKEVLLKSKVDSDTIGNDHSLSSVYDTNKHSIATPLDFLVPSMGD</sequence>
<organism evidence="2 3">
    <name type="scientific">Marinomonas mediterranea (strain ATCC 700492 / JCM 21426 / NBRC 103028 / MMB-1)</name>
    <dbReference type="NCBI Taxonomy" id="717774"/>
    <lineage>
        <taxon>Bacteria</taxon>
        <taxon>Pseudomonadati</taxon>
        <taxon>Pseudomonadota</taxon>
        <taxon>Gammaproteobacteria</taxon>
        <taxon>Oceanospirillales</taxon>
        <taxon>Oceanospirillaceae</taxon>
        <taxon>Marinomonas</taxon>
    </lineage>
</organism>
<dbReference type="InterPro" id="IPR007801">
    <property type="entry name" value="MbnB/TglH/ChrH"/>
</dbReference>
<dbReference type="EMBL" id="CP002583">
    <property type="protein sequence ID" value="ADZ91346.1"/>
    <property type="molecule type" value="Genomic_DNA"/>
</dbReference>
<evidence type="ECO:0000256" key="1">
    <source>
        <dbReference type="SAM" id="MobiDB-lite"/>
    </source>
</evidence>
<dbReference type="PANTHER" id="PTHR42194">
    <property type="entry name" value="UPF0276 PROTEIN HI_1600"/>
    <property type="match status" value="1"/>
</dbReference>
<feature type="region of interest" description="Disordered" evidence="1">
    <location>
        <begin position="1"/>
        <end position="21"/>
    </location>
</feature>
<gene>
    <name evidence="2" type="ordered locus">Marme_2098</name>
</gene>
<evidence type="ECO:0000313" key="3">
    <source>
        <dbReference type="Proteomes" id="UP000001062"/>
    </source>
</evidence>
<dbReference type="Proteomes" id="UP000001062">
    <property type="component" value="Chromosome"/>
</dbReference>
<dbReference type="Pfam" id="PF05114">
    <property type="entry name" value="MbnB_TglH_ChrH"/>
    <property type="match status" value="1"/>
</dbReference>
<keyword evidence="3" id="KW-1185">Reference proteome</keyword>
<reference evidence="2 3" key="1">
    <citation type="journal article" date="2012" name="Stand. Genomic Sci.">
        <title>Complete genome sequence of the melanogenic marine bacterium Marinomonas mediterranea type strain (MMB-1(T)).</title>
        <authorList>
            <person name="Lucas-Elio P."/>
            <person name="Goodwin L."/>
            <person name="Woyke T."/>
            <person name="Pitluck S."/>
            <person name="Nolan M."/>
            <person name="Kyrpides N.C."/>
            <person name="Detter J.C."/>
            <person name="Copeland A."/>
            <person name="Teshima H."/>
            <person name="Bruce D."/>
            <person name="Detter C."/>
            <person name="Tapia R."/>
            <person name="Han S."/>
            <person name="Land M.L."/>
            <person name="Ivanova N."/>
            <person name="Mikhailova N."/>
            <person name="Johnston A.W."/>
            <person name="Sanchez-Amat A."/>
        </authorList>
    </citation>
    <scope>NUCLEOTIDE SEQUENCE [LARGE SCALE GENOMIC DNA]</scope>
    <source>
        <strain evidence="3">ATCC 700492 / JCM 21426 / NBRC 103028 / MMB-1</strain>
    </source>
</reference>
<name>F2K404_MARM1</name>
<dbReference type="NCBIfam" id="NF003818">
    <property type="entry name" value="PRK05409.1"/>
    <property type="match status" value="1"/>
</dbReference>
<dbReference type="PATRIC" id="fig|717774.3.peg.2160"/>
<evidence type="ECO:0000313" key="2">
    <source>
        <dbReference type="EMBL" id="ADZ91346.1"/>
    </source>
</evidence>
<dbReference type="Gene3D" id="3.20.20.150">
    <property type="entry name" value="Divalent-metal-dependent TIM barrel enzymes"/>
    <property type="match status" value="1"/>
</dbReference>
<accession>F2K404</accession>
<dbReference type="eggNOG" id="COG3220">
    <property type="taxonomic scope" value="Bacteria"/>
</dbReference>
<protein>
    <submittedName>
        <fullName evidence="2">Uncharacterized protein</fullName>
    </submittedName>
</protein>
<proteinExistence type="predicted"/>
<dbReference type="KEGG" id="mme:Marme_2098"/>
<dbReference type="RefSeq" id="WP_013661251.1">
    <property type="nucleotide sequence ID" value="NC_015276.1"/>
</dbReference>
<dbReference type="STRING" id="717774.Marme_2098"/>